<evidence type="ECO:0000256" key="1">
    <source>
        <dbReference type="SAM" id="Coils"/>
    </source>
</evidence>
<proteinExistence type="predicted"/>
<protein>
    <submittedName>
        <fullName evidence="2">Uncharacterized protein</fullName>
    </submittedName>
</protein>
<dbReference type="OMA" id="MEYEEIC"/>
<sequence length="1066" mass="126498">MDEFEVIYTEEDIKAVQNQLNSLTKSYNQLVKEKKDIEIFVDTLREKVHSLESTKQLYEQAQQQLQTQKQSIQDLQKKQEAILAQKNEQDNKLIKVMKEKYNIQQELEKIKSSNEELSVTMIDEMEEMKKKMNITFQEQSKIQQEATRQQILQLQQLSQQKLIEKQMEYEEICNLLEKTNQELSYQQEMCKELEKKLEYSAEKIKELSNKLAEEKANVEALKKQLDEYREKYQKNLASQNQLKDELLNAQAKIKQLTTQLQQITDQQQLISGESSNYRSQLSKMEEEHRNLVEIQKFLSNENSELSNQSLNFKKQIEQLQNQQQEFKKAIESKDQAIEKLNLEKSQDLVKLETNYRSKIDSQMKDIDQLTNRLNEVEMNYAKTLDKLESSENTCRDLLQQIQNLQNELQSQKMIAQENINQLTQKLKEKEEKLAAVQKKYEQNLFEISQKEQQNNSYIQDLNKEVNNLKNIVTTKSRENEILQNQNQSIVVLEEKLKISLQQLQQGAQKEEKYRIEIEEIAMQKEQYEKLMHETTNRINQMSMQLKQCKEEISSLETKIEQDRKQYNVNLEEEKQKNEFANSQIQELQFLCQKLKEEILENENVLSYTQQQLQQTEEQLQSAKDQINIMNQAMFERESYHSEVLNQQQNSNLELNTLKLEKENYLNLVTELQTTNQQIKQDNSYLKSENDNLKKQFEELLQNNQENLYQKDELLQQNENLSQQYKVLKQENHLILDNIQQIKQELESKNKIQSDDLRNANNQVNIAFSTFSQLFSHLALVVGQQVRDEQLLDTFNQSSQIQNTLDQLNLSSNFESKLNFMKESMTQFLSTIKNMSDERLQNNQVSLQLKQQVAQLQQINQNQLEQSQSERQQLQSQIQELEQSNQQLNQEIAKLKQQANQCISPSNQNSKDNFYNMNYEQLENDYKISQSILLDQKQQLKDLKYDLEQKIKKYQEENQVFAQQNKELQDKVSLLEAQKTSLSKEYGEQQNCLNDCFDKIQYQEQEIQNLQQLLEESDFENVLLKKIQQNNELNVEEESRNKMNSEIIESAKQSISNIARHFNLNQK</sequence>
<dbReference type="eggNOG" id="KOG1836">
    <property type="taxonomic scope" value="Eukaryota"/>
</dbReference>
<name>I7LVN2_TETTS</name>
<feature type="coiled-coil region" evidence="1">
    <location>
        <begin position="510"/>
        <end position="762"/>
    </location>
</feature>
<accession>I7LVN2</accession>
<evidence type="ECO:0000313" key="2">
    <source>
        <dbReference type="EMBL" id="EAR99394.1"/>
    </source>
</evidence>
<evidence type="ECO:0000313" key="3">
    <source>
        <dbReference type="Proteomes" id="UP000009168"/>
    </source>
</evidence>
<dbReference type="InParanoid" id="I7LVN2"/>
<dbReference type="HOGENOM" id="CLU_288469_0_0_1"/>
<dbReference type="EMBL" id="GG662639">
    <property type="protein sequence ID" value="EAR99394.1"/>
    <property type="molecule type" value="Genomic_DNA"/>
</dbReference>
<organism evidence="2 3">
    <name type="scientific">Tetrahymena thermophila (strain SB210)</name>
    <dbReference type="NCBI Taxonomy" id="312017"/>
    <lineage>
        <taxon>Eukaryota</taxon>
        <taxon>Sar</taxon>
        <taxon>Alveolata</taxon>
        <taxon>Ciliophora</taxon>
        <taxon>Intramacronucleata</taxon>
        <taxon>Oligohymenophorea</taxon>
        <taxon>Hymenostomatida</taxon>
        <taxon>Tetrahymenina</taxon>
        <taxon>Tetrahymenidae</taxon>
        <taxon>Tetrahymena</taxon>
    </lineage>
</organism>
<dbReference type="Proteomes" id="UP000009168">
    <property type="component" value="Unassembled WGS sequence"/>
</dbReference>
<dbReference type="STRING" id="312017.I7LVN2"/>
<keyword evidence="3" id="KW-1185">Reference proteome</keyword>
<dbReference type="RefSeq" id="XP_001019639.1">
    <property type="nucleotide sequence ID" value="XM_001019639.3"/>
</dbReference>
<feature type="coiled-coil region" evidence="1">
    <location>
        <begin position="13"/>
        <end position="92"/>
    </location>
</feature>
<keyword evidence="1" id="KW-0175">Coiled coil</keyword>
<feature type="coiled-coil region" evidence="1">
    <location>
        <begin position="932"/>
        <end position="1029"/>
    </location>
</feature>
<feature type="coiled-coil region" evidence="1">
    <location>
        <begin position="176"/>
        <end position="485"/>
    </location>
</feature>
<dbReference type="KEGG" id="tet:TTHERM_00133600"/>
<dbReference type="GeneID" id="7829256"/>
<feature type="coiled-coil region" evidence="1">
    <location>
        <begin position="841"/>
        <end position="900"/>
    </location>
</feature>
<gene>
    <name evidence="2" type="ORF">TTHERM_00133600</name>
</gene>
<reference evidence="3" key="1">
    <citation type="journal article" date="2006" name="PLoS Biol.">
        <title>Macronuclear genome sequence of the ciliate Tetrahymena thermophila, a model eukaryote.</title>
        <authorList>
            <person name="Eisen J.A."/>
            <person name="Coyne R.S."/>
            <person name="Wu M."/>
            <person name="Wu D."/>
            <person name="Thiagarajan M."/>
            <person name="Wortman J.R."/>
            <person name="Badger J.H."/>
            <person name="Ren Q."/>
            <person name="Amedeo P."/>
            <person name="Jones K.M."/>
            <person name="Tallon L.J."/>
            <person name="Delcher A.L."/>
            <person name="Salzberg S.L."/>
            <person name="Silva J.C."/>
            <person name="Haas B.J."/>
            <person name="Majoros W.H."/>
            <person name="Farzad M."/>
            <person name="Carlton J.M."/>
            <person name="Smith R.K. Jr."/>
            <person name="Garg J."/>
            <person name="Pearlman R.E."/>
            <person name="Karrer K.M."/>
            <person name="Sun L."/>
            <person name="Manning G."/>
            <person name="Elde N.C."/>
            <person name="Turkewitz A.P."/>
            <person name="Asai D.J."/>
            <person name="Wilkes D.E."/>
            <person name="Wang Y."/>
            <person name="Cai H."/>
            <person name="Collins K."/>
            <person name="Stewart B.A."/>
            <person name="Lee S.R."/>
            <person name="Wilamowska K."/>
            <person name="Weinberg Z."/>
            <person name="Ruzzo W.L."/>
            <person name="Wloga D."/>
            <person name="Gaertig J."/>
            <person name="Frankel J."/>
            <person name="Tsao C.-C."/>
            <person name="Gorovsky M.A."/>
            <person name="Keeling P.J."/>
            <person name="Waller R.F."/>
            <person name="Patron N.J."/>
            <person name="Cherry J.M."/>
            <person name="Stover N.A."/>
            <person name="Krieger C.J."/>
            <person name="del Toro C."/>
            <person name="Ryder H.F."/>
            <person name="Williamson S.C."/>
            <person name="Barbeau R.A."/>
            <person name="Hamilton E.P."/>
            <person name="Orias E."/>
        </authorList>
    </citation>
    <scope>NUCLEOTIDE SEQUENCE [LARGE SCALE GENOMIC DNA]</scope>
    <source>
        <strain evidence="3">SB210</strain>
    </source>
</reference>
<dbReference type="AlphaFoldDB" id="I7LVN2"/>